<dbReference type="GO" id="GO:0045087">
    <property type="term" value="P:innate immune response"/>
    <property type="evidence" value="ECO:0007669"/>
    <property type="project" value="UniProtKB-KW"/>
</dbReference>
<evidence type="ECO:0000256" key="8">
    <source>
        <dbReference type="RuleBase" id="RU003948"/>
    </source>
</evidence>
<keyword evidence="9" id="KW-0732">Signal</keyword>
<dbReference type="EnsemblMetazoa" id="SCAU016987-RA">
    <property type="protein sequence ID" value="SCAU016987-PA"/>
    <property type="gene ID" value="SCAU016987"/>
</dbReference>
<feature type="signal peptide" evidence="9">
    <location>
        <begin position="1"/>
        <end position="23"/>
    </location>
</feature>
<dbReference type="AlphaFoldDB" id="A0A905STH2"/>
<evidence type="ECO:0000256" key="2">
    <source>
        <dbReference type="ARBA" id="ARBA00010680"/>
    </source>
</evidence>
<evidence type="ECO:0000256" key="1">
    <source>
        <dbReference type="ARBA" id="ARBA00004613"/>
    </source>
</evidence>
<reference evidence="10" key="1">
    <citation type="submission" date="2022-10" db="UniProtKB">
        <authorList>
            <consortium name="EnsemblMetazoa"/>
        </authorList>
    </citation>
    <scope>IDENTIFICATION</scope>
    <source>
        <strain evidence="10">USDA</strain>
    </source>
</reference>
<dbReference type="GO" id="GO:0050830">
    <property type="term" value="P:defense response to Gram-positive bacterium"/>
    <property type="evidence" value="ECO:0007669"/>
    <property type="project" value="TreeGrafter"/>
</dbReference>
<sequence length="63" mass="6837">MNFNKVFIFIAFVFAVFVAQTEAGWLKKLGKQIERIGQHTRDTANDVLDVAGKAVAIAGAIEG</sequence>
<dbReference type="Proteomes" id="UP000095300">
    <property type="component" value="Unassembled WGS sequence"/>
</dbReference>
<keyword evidence="7 8" id="KW-0044">Antibiotic</keyword>
<evidence type="ECO:0000256" key="6">
    <source>
        <dbReference type="ARBA" id="ARBA00022859"/>
    </source>
</evidence>
<keyword evidence="11" id="KW-1185">Reference proteome</keyword>
<evidence type="ECO:0000313" key="10">
    <source>
        <dbReference type="EnsemblMetazoa" id="SCAU016987-PA"/>
    </source>
</evidence>
<protein>
    <submittedName>
        <fullName evidence="10">Uncharacterized protein</fullName>
    </submittedName>
</protein>
<proteinExistence type="inferred from homology"/>
<keyword evidence="4 8" id="KW-0929">Antimicrobial</keyword>
<organism evidence="10 11">
    <name type="scientific">Stomoxys calcitrans</name>
    <name type="common">Stable fly</name>
    <name type="synonym">Conops calcitrans</name>
    <dbReference type="NCBI Taxonomy" id="35570"/>
    <lineage>
        <taxon>Eukaryota</taxon>
        <taxon>Metazoa</taxon>
        <taxon>Ecdysozoa</taxon>
        <taxon>Arthropoda</taxon>
        <taxon>Hexapoda</taxon>
        <taxon>Insecta</taxon>
        <taxon>Pterygota</taxon>
        <taxon>Neoptera</taxon>
        <taxon>Endopterygota</taxon>
        <taxon>Diptera</taxon>
        <taxon>Brachycera</taxon>
        <taxon>Muscomorpha</taxon>
        <taxon>Muscoidea</taxon>
        <taxon>Muscidae</taxon>
        <taxon>Stomoxys</taxon>
    </lineage>
</organism>
<keyword evidence="6 8" id="KW-0391">Immunity</keyword>
<accession>A0A905STH2</accession>
<evidence type="ECO:0000256" key="7">
    <source>
        <dbReference type="ARBA" id="ARBA00023022"/>
    </source>
</evidence>
<evidence type="ECO:0000256" key="5">
    <source>
        <dbReference type="ARBA" id="ARBA00022588"/>
    </source>
</evidence>
<feature type="chain" id="PRO_5037409962" evidence="9">
    <location>
        <begin position="24"/>
        <end position="63"/>
    </location>
</feature>
<comment type="subcellular location">
    <subcellularLocation>
        <location evidence="1 8">Secreted</location>
    </subcellularLocation>
</comment>
<keyword evidence="5 8" id="KW-0399">Innate immunity</keyword>
<name>A0A905STH2_STOCA</name>
<dbReference type="PANTHER" id="PTHR38329">
    <property type="entry name" value="CECROPIN-A1-RELATED"/>
    <property type="match status" value="1"/>
</dbReference>
<comment type="similarity">
    <text evidence="2 8">Belongs to the cecropin family.</text>
</comment>
<evidence type="ECO:0000313" key="11">
    <source>
        <dbReference type="Proteomes" id="UP000095300"/>
    </source>
</evidence>
<dbReference type="GO" id="GO:0019731">
    <property type="term" value="P:antibacterial humoral response"/>
    <property type="evidence" value="ECO:0007669"/>
    <property type="project" value="InterPro"/>
</dbReference>
<dbReference type="GO" id="GO:0050829">
    <property type="term" value="P:defense response to Gram-negative bacterium"/>
    <property type="evidence" value="ECO:0007669"/>
    <property type="project" value="TreeGrafter"/>
</dbReference>
<evidence type="ECO:0000256" key="3">
    <source>
        <dbReference type="ARBA" id="ARBA00022525"/>
    </source>
</evidence>
<keyword evidence="3" id="KW-0964">Secreted</keyword>
<evidence type="ECO:0000256" key="9">
    <source>
        <dbReference type="SAM" id="SignalP"/>
    </source>
</evidence>
<evidence type="ECO:0000256" key="4">
    <source>
        <dbReference type="ARBA" id="ARBA00022529"/>
    </source>
</evidence>
<dbReference type="PANTHER" id="PTHR38329:SF1">
    <property type="entry name" value="CECROPIN-A1-RELATED"/>
    <property type="match status" value="1"/>
</dbReference>
<dbReference type="GO" id="GO:0005615">
    <property type="term" value="C:extracellular space"/>
    <property type="evidence" value="ECO:0007669"/>
    <property type="project" value="TreeGrafter"/>
</dbReference>
<dbReference type="InterPro" id="IPR020400">
    <property type="entry name" value="CecC/Srx/CECD"/>
</dbReference>